<accession>A0A1S9NBG0</accession>
<evidence type="ECO:0000313" key="9">
    <source>
        <dbReference type="EMBL" id="OOP74788.1"/>
    </source>
</evidence>
<feature type="transmembrane region" description="Helical" evidence="7">
    <location>
        <begin position="12"/>
        <end position="36"/>
    </location>
</feature>
<feature type="transmembrane region" description="Helical" evidence="7">
    <location>
        <begin position="298"/>
        <end position="314"/>
    </location>
</feature>
<comment type="caution">
    <text evidence="9">The sequence shown here is derived from an EMBL/GenBank/DDBJ whole genome shotgun (WGS) entry which is preliminary data.</text>
</comment>
<organism evidence="9 10">
    <name type="scientific">Clostridium beijerinckii</name>
    <name type="common">Clostridium MP</name>
    <dbReference type="NCBI Taxonomy" id="1520"/>
    <lineage>
        <taxon>Bacteria</taxon>
        <taxon>Bacillati</taxon>
        <taxon>Bacillota</taxon>
        <taxon>Clostridia</taxon>
        <taxon>Eubacteriales</taxon>
        <taxon>Clostridiaceae</taxon>
        <taxon>Clostridium</taxon>
    </lineage>
</organism>
<feature type="transmembrane region" description="Helical" evidence="7">
    <location>
        <begin position="402"/>
        <end position="430"/>
    </location>
</feature>
<feature type="transmembrane region" description="Helical" evidence="7">
    <location>
        <begin position="614"/>
        <end position="631"/>
    </location>
</feature>
<keyword evidence="3" id="KW-1003">Cell membrane</keyword>
<dbReference type="InterPro" id="IPR000917">
    <property type="entry name" value="Sulfatase_N"/>
</dbReference>
<evidence type="ECO:0000256" key="1">
    <source>
        <dbReference type="ARBA" id="ARBA00004651"/>
    </source>
</evidence>
<name>A0A1S9NBG0_CLOBE</name>
<dbReference type="EMBL" id="MWMH01000001">
    <property type="protein sequence ID" value="OOP74788.1"/>
    <property type="molecule type" value="Genomic_DNA"/>
</dbReference>
<feature type="transmembrane region" description="Helical" evidence="7">
    <location>
        <begin position="274"/>
        <end position="292"/>
    </location>
</feature>
<dbReference type="Gene3D" id="3.40.720.10">
    <property type="entry name" value="Alkaline Phosphatase, subunit A"/>
    <property type="match status" value="1"/>
</dbReference>
<evidence type="ECO:0000256" key="6">
    <source>
        <dbReference type="ARBA" id="ARBA00023136"/>
    </source>
</evidence>
<dbReference type="InterPro" id="IPR017850">
    <property type="entry name" value="Alkaline_phosphatase_core_sf"/>
</dbReference>
<evidence type="ECO:0000256" key="4">
    <source>
        <dbReference type="ARBA" id="ARBA00022692"/>
    </source>
</evidence>
<feature type="domain" description="Sulfatase N-terminal" evidence="8">
    <location>
        <begin position="708"/>
        <end position="991"/>
    </location>
</feature>
<keyword evidence="6 7" id="KW-0472">Membrane</keyword>
<dbReference type="InterPro" id="IPR050448">
    <property type="entry name" value="OpgB/LTA_synthase_biosynth"/>
</dbReference>
<evidence type="ECO:0000313" key="10">
    <source>
        <dbReference type="Proteomes" id="UP000190959"/>
    </source>
</evidence>
<dbReference type="Proteomes" id="UP000190959">
    <property type="component" value="Unassembled WGS sequence"/>
</dbReference>
<evidence type="ECO:0000256" key="2">
    <source>
        <dbReference type="ARBA" id="ARBA00004936"/>
    </source>
</evidence>
<feature type="transmembrane region" description="Helical" evidence="7">
    <location>
        <begin position="364"/>
        <end position="382"/>
    </location>
</feature>
<dbReference type="AlphaFoldDB" id="A0A1S9NBG0"/>
<comment type="subcellular location">
    <subcellularLocation>
        <location evidence="1">Cell membrane</location>
        <topology evidence="1">Multi-pass membrane protein</topology>
    </subcellularLocation>
</comment>
<dbReference type="CDD" id="cd16015">
    <property type="entry name" value="LTA_synthase"/>
    <property type="match status" value="1"/>
</dbReference>
<keyword evidence="4 7" id="KW-0812">Transmembrane</keyword>
<proteinExistence type="predicted"/>
<dbReference type="PANTHER" id="PTHR47371:SF3">
    <property type="entry name" value="PHOSPHOGLYCEROL TRANSFERASE I"/>
    <property type="match status" value="1"/>
</dbReference>
<evidence type="ECO:0000259" key="8">
    <source>
        <dbReference type="Pfam" id="PF00884"/>
    </source>
</evidence>
<dbReference type="Pfam" id="PF00884">
    <property type="entry name" value="Sulfatase"/>
    <property type="match status" value="1"/>
</dbReference>
<comment type="pathway">
    <text evidence="2">Cell wall biogenesis; lipoteichoic acid biosynthesis.</text>
</comment>
<gene>
    <name evidence="9" type="ORF">CBEIBR21_01060</name>
</gene>
<feature type="transmembrane region" description="Helical" evidence="7">
    <location>
        <begin position="510"/>
        <end position="529"/>
    </location>
</feature>
<dbReference type="SUPFAM" id="SSF53649">
    <property type="entry name" value="Alkaline phosphatase-like"/>
    <property type="match status" value="1"/>
</dbReference>
<evidence type="ECO:0000256" key="7">
    <source>
        <dbReference type="SAM" id="Phobius"/>
    </source>
</evidence>
<feature type="transmembrane region" description="Helical" evidence="7">
    <location>
        <begin position="464"/>
        <end position="489"/>
    </location>
</feature>
<evidence type="ECO:0000256" key="3">
    <source>
        <dbReference type="ARBA" id="ARBA00022475"/>
    </source>
</evidence>
<protein>
    <recommendedName>
        <fullName evidence="8">Sulfatase N-terminal domain-containing protein</fullName>
    </recommendedName>
</protein>
<dbReference type="GO" id="GO:0005886">
    <property type="term" value="C:plasma membrane"/>
    <property type="evidence" value="ECO:0007669"/>
    <property type="project" value="UniProtKB-SubCell"/>
</dbReference>
<feature type="transmembrane region" description="Helical" evidence="7">
    <location>
        <begin position="581"/>
        <end position="602"/>
    </location>
</feature>
<feature type="transmembrane region" description="Helical" evidence="7">
    <location>
        <begin position="326"/>
        <end position="344"/>
    </location>
</feature>
<feature type="transmembrane region" description="Helical" evidence="7">
    <location>
        <begin position="182"/>
        <end position="200"/>
    </location>
</feature>
<evidence type="ECO:0000256" key="5">
    <source>
        <dbReference type="ARBA" id="ARBA00022989"/>
    </source>
</evidence>
<feature type="transmembrane region" description="Helical" evidence="7">
    <location>
        <begin position="212"/>
        <end position="230"/>
    </location>
</feature>
<feature type="transmembrane region" description="Helical" evidence="7">
    <location>
        <begin position="236"/>
        <end position="254"/>
    </location>
</feature>
<sequence length="1045" mass="121412">MLKINKNELKKSGISYCICLIFITIIIASIDIPFLFKQYIQRKYPEVEISNQQFLERTENLKDFENKNGRLHSISTDPWVVYKDDRIDLNNTINMKINVKYLSSDSADSQLFIVDSSNYIEYKIKEGVNKIAIPKDFNKGEPIKGFRFDLLTQDNADIEINNIILNDTDSLIDKYVKLSRELIGKVILLLVLCITPIITFKLGFKKVKLNKYGFTILGFSTIGAGSLYKANYINNIFYFTVISISALLIGILGYSLVTNNLQRIYIYLNIKLKVGWQEFLTIVFIICCFTIYFNVRILFIYIAFYPFYLLGSIYDKFKIIENKNNLRIKIIMIVGLMILAIFIFRIGDISMFWSNFESSDIKLSLIVIIVMTWIIGGCFFAIRNIRNRIELWNIFKLSKIYLFFLIFILSIISYVQIYGVTYICVLWTLISVLRNESMLTCSERTEINQKKENALWEIRFEKNIVSLFVDLCIILVATLFFEALVQCYLNKYGIGDIINFTYRYILTAKCLYNLALFSVIYYLFIFIFGNNLGKSILGIIGTVILIGNVIKLRYNDALLKPIDFLELKELISISKSFLDPYIKIALIFFALVLIIFIIKFRYKIFDFFKPLPNISMAILVIICLGFFINCLEQGKFKDVEITKEIDWLGDKVRIDKEGFFIYNYFNIKSISEIRIERPRDYNKQTMDNLKSEFEKLHNNNINTDNIKPNVILIMEESMFDIQKINEMKFSNNINSNIKEFEKGTIISPRYGGGTASVEFEALTGFSNIFFPDNIIQYVTYWNEKDNIPSITREFNKNGYTTTAIHPNNGDFYNRNQVYTAMGFNKFLSIEDFKDSAKISTRGFILDSEVNEVIKEQLNSTSDPQFIFGITIENHAPYNSKNSEGNIKITSDKISDSKALNEAEVYSEGLHDADKFIGQIIQTVKETKKPTIIYVWGDHLPALSALDELGFLNNIYDKYSTPLVVYSNFKDIDIVSEYMTPNQIAPQILMDAGISYSSYFDYMYNLRSKYPIVHKEFSIDMNDEMIKKYKLLQYDLLFGSKYILDK</sequence>
<dbReference type="PANTHER" id="PTHR47371">
    <property type="entry name" value="LIPOTEICHOIC ACID SYNTHASE"/>
    <property type="match status" value="1"/>
</dbReference>
<reference evidence="9 10" key="1">
    <citation type="submission" date="2017-02" db="EMBL/GenBank/DDBJ databases">
        <title>Genome sequence of Clostridium beijerinckii Br21.</title>
        <authorList>
            <person name="Fonseca B.C."/>
            <person name="Guazzaroni M.E."/>
            <person name="Riano-Pachon D.M."/>
            <person name="Reginatto V."/>
        </authorList>
    </citation>
    <scope>NUCLEOTIDE SEQUENCE [LARGE SCALE GENOMIC DNA]</scope>
    <source>
        <strain evidence="9 10">Br21</strain>
    </source>
</reference>
<keyword evidence="5 7" id="KW-1133">Transmembrane helix</keyword>